<evidence type="ECO:0000313" key="2">
    <source>
        <dbReference type="EMBL" id="RAK60794.1"/>
    </source>
</evidence>
<dbReference type="AlphaFoldDB" id="A0A328B4L2"/>
<reference evidence="3" key="1">
    <citation type="submission" date="2018-05" db="EMBL/GenBank/DDBJ databases">
        <authorList>
            <person name="Li X."/>
        </authorList>
    </citation>
    <scope>NUCLEOTIDE SEQUENCE [LARGE SCALE GENOMIC DNA]</scope>
    <source>
        <strain evidence="3">HKS-05</strain>
    </source>
</reference>
<evidence type="ECO:0000313" key="3">
    <source>
        <dbReference type="Proteomes" id="UP000249842"/>
    </source>
</evidence>
<dbReference type="Proteomes" id="UP000249842">
    <property type="component" value="Unassembled WGS sequence"/>
</dbReference>
<feature type="region of interest" description="Disordered" evidence="1">
    <location>
        <begin position="58"/>
        <end position="84"/>
    </location>
</feature>
<proteinExistence type="predicted"/>
<organism evidence="2 3">
    <name type="scientific">Phenylobacterium hankyongense</name>
    <dbReference type="NCBI Taxonomy" id="1813876"/>
    <lineage>
        <taxon>Bacteria</taxon>
        <taxon>Pseudomonadati</taxon>
        <taxon>Pseudomonadota</taxon>
        <taxon>Alphaproteobacteria</taxon>
        <taxon>Caulobacterales</taxon>
        <taxon>Caulobacteraceae</taxon>
        <taxon>Phenylobacterium</taxon>
    </lineage>
</organism>
<gene>
    <name evidence="2" type="ORF">DJ021_13745</name>
</gene>
<sequence length="84" mass="9339">MRRYQFFRMDRQGARAEVAAEPFADDAAAIRYALGADFPYGSELWDGFRFLGQFYGGQSKPAPAAETPPEAAVDLKPAKSRLLH</sequence>
<dbReference type="EMBL" id="QFYP01000001">
    <property type="protein sequence ID" value="RAK60794.1"/>
    <property type="molecule type" value="Genomic_DNA"/>
</dbReference>
<protein>
    <submittedName>
        <fullName evidence="2">Uncharacterized protein</fullName>
    </submittedName>
</protein>
<keyword evidence="3" id="KW-1185">Reference proteome</keyword>
<accession>A0A328B4L2</accession>
<name>A0A328B4L2_9CAUL</name>
<feature type="compositionally biased region" description="Low complexity" evidence="1">
    <location>
        <begin position="61"/>
        <end position="72"/>
    </location>
</feature>
<dbReference type="RefSeq" id="WP_111458086.1">
    <property type="nucleotide sequence ID" value="NZ_QFYP01000001.1"/>
</dbReference>
<comment type="caution">
    <text evidence="2">The sequence shown here is derived from an EMBL/GenBank/DDBJ whole genome shotgun (WGS) entry which is preliminary data.</text>
</comment>
<evidence type="ECO:0000256" key="1">
    <source>
        <dbReference type="SAM" id="MobiDB-lite"/>
    </source>
</evidence>